<name>A0ABP9LFS9_9RHOB</name>
<dbReference type="RefSeq" id="WP_259549599.1">
    <property type="nucleotide sequence ID" value="NZ_BAABHW010000004.1"/>
</dbReference>
<evidence type="ECO:0000313" key="2">
    <source>
        <dbReference type="Proteomes" id="UP001499910"/>
    </source>
</evidence>
<evidence type="ECO:0008006" key="3">
    <source>
        <dbReference type="Google" id="ProtNLM"/>
    </source>
</evidence>
<comment type="caution">
    <text evidence="1">The sequence shown here is derived from an EMBL/GenBank/DDBJ whole genome shotgun (WGS) entry which is preliminary data.</text>
</comment>
<reference evidence="2" key="1">
    <citation type="journal article" date="2019" name="Int. J. Syst. Evol. Microbiol.">
        <title>The Global Catalogue of Microorganisms (GCM) 10K type strain sequencing project: providing services to taxonomists for standard genome sequencing and annotation.</title>
        <authorList>
            <consortium name="The Broad Institute Genomics Platform"/>
            <consortium name="The Broad Institute Genome Sequencing Center for Infectious Disease"/>
            <person name="Wu L."/>
            <person name="Ma J."/>
        </authorList>
    </citation>
    <scope>NUCLEOTIDE SEQUENCE [LARGE SCALE GENOMIC DNA]</scope>
    <source>
        <strain evidence="2">JCM 18015</strain>
    </source>
</reference>
<dbReference type="InterPro" id="IPR027417">
    <property type="entry name" value="P-loop_NTPase"/>
</dbReference>
<keyword evidence="2" id="KW-1185">Reference proteome</keyword>
<dbReference type="SUPFAM" id="SSF52540">
    <property type="entry name" value="P-loop containing nucleoside triphosphate hydrolases"/>
    <property type="match status" value="1"/>
</dbReference>
<gene>
    <name evidence="1" type="ORF">GCM10023209_27980</name>
</gene>
<proteinExistence type="predicted"/>
<dbReference type="Proteomes" id="UP001499910">
    <property type="component" value="Unassembled WGS sequence"/>
</dbReference>
<organism evidence="1 2">
    <name type="scientific">[Roseibacterium] beibuensis</name>
    <dbReference type="NCBI Taxonomy" id="1193142"/>
    <lineage>
        <taxon>Bacteria</taxon>
        <taxon>Pseudomonadati</taxon>
        <taxon>Pseudomonadota</taxon>
        <taxon>Alphaproteobacteria</taxon>
        <taxon>Rhodobacterales</taxon>
        <taxon>Roseobacteraceae</taxon>
        <taxon>Roseicyclus</taxon>
    </lineage>
</organism>
<evidence type="ECO:0000313" key="1">
    <source>
        <dbReference type="EMBL" id="GAA5077601.1"/>
    </source>
</evidence>
<dbReference type="Gene3D" id="3.40.50.300">
    <property type="entry name" value="P-loop containing nucleotide triphosphate hydrolases"/>
    <property type="match status" value="1"/>
</dbReference>
<sequence>MIYLSDPKILFLKPRKVAGTSFEIALSRFAGSNDIITPITRTDEAARRERGFRGAQNFKGGLSEFLNDRKSRRRFAKKLEWPRRYRNHIPAADVRRHLGAEAFDAAFKISIVRNPFDTVVSKFYWSNRNKPEGADFSAWISGPEIFRVLEHNEEQYFIDGRDIIDFYIRYEHFAEDIAALEAARPELSGLAETFAGTRAKGGHRPKKASPAEMFAPHPDRVAAIRDRFAWMFEKFGYPDTP</sequence>
<protein>
    <recommendedName>
        <fullName evidence="3">Sulfotransferase family protein</fullName>
    </recommendedName>
</protein>
<accession>A0ABP9LFS9</accession>
<dbReference type="EMBL" id="BAABHW010000004">
    <property type="protein sequence ID" value="GAA5077601.1"/>
    <property type="molecule type" value="Genomic_DNA"/>
</dbReference>